<comment type="caution">
    <text evidence="11">The sequence shown here is derived from an EMBL/GenBank/DDBJ whole genome shotgun (WGS) entry which is preliminary data.</text>
</comment>
<proteinExistence type="predicted"/>
<evidence type="ECO:0000256" key="9">
    <source>
        <dbReference type="ARBA" id="ARBA00023224"/>
    </source>
</evidence>
<feature type="transmembrane region" description="Helical" evidence="10">
    <location>
        <begin position="193"/>
        <end position="216"/>
    </location>
</feature>
<evidence type="ECO:0000256" key="5">
    <source>
        <dbReference type="ARBA" id="ARBA00022725"/>
    </source>
</evidence>
<dbReference type="InterPro" id="IPR004117">
    <property type="entry name" value="7tm6_olfct_rcpt"/>
</dbReference>
<keyword evidence="8" id="KW-0675">Receptor</keyword>
<evidence type="ECO:0000313" key="11">
    <source>
        <dbReference type="EMBL" id="KAJ3655066.1"/>
    </source>
</evidence>
<evidence type="ECO:0000256" key="3">
    <source>
        <dbReference type="ARBA" id="ARBA00022606"/>
    </source>
</evidence>
<dbReference type="Proteomes" id="UP001168821">
    <property type="component" value="Unassembled WGS sequence"/>
</dbReference>
<name>A0AA38IGL9_9CUCU</name>
<keyword evidence="4 10" id="KW-0812">Transmembrane</keyword>
<reference evidence="11" key="1">
    <citation type="journal article" date="2023" name="G3 (Bethesda)">
        <title>Whole genome assemblies of Zophobas morio and Tenebrio molitor.</title>
        <authorList>
            <person name="Kaur S."/>
            <person name="Stinson S.A."/>
            <person name="diCenzo G.C."/>
        </authorList>
    </citation>
    <scope>NUCLEOTIDE SEQUENCE</scope>
    <source>
        <strain evidence="11">QUZm001</strain>
    </source>
</reference>
<comment type="subcellular location">
    <subcellularLocation>
        <location evidence="1">Cell membrane</location>
        <topology evidence="1">Multi-pass membrane protein</topology>
    </subcellularLocation>
</comment>
<evidence type="ECO:0000256" key="8">
    <source>
        <dbReference type="ARBA" id="ARBA00023170"/>
    </source>
</evidence>
<keyword evidence="3" id="KW-0716">Sensory transduction</keyword>
<evidence type="ECO:0000256" key="1">
    <source>
        <dbReference type="ARBA" id="ARBA00004651"/>
    </source>
</evidence>
<evidence type="ECO:0000256" key="6">
    <source>
        <dbReference type="ARBA" id="ARBA00022989"/>
    </source>
</evidence>
<dbReference type="PANTHER" id="PTHR21137:SF35">
    <property type="entry name" value="ODORANT RECEPTOR 19A-RELATED"/>
    <property type="match status" value="1"/>
</dbReference>
<dbReference type="AlphaFoldDB" id="A0AA38IGL9"/>
<keyword evidence="6 10" id="KW-1133">Transmembrane helix</keyword>
<evidence type="ECO:0000256" key="7">
    <source>
        <dbReference type="ARBA" id="ARBA00023136"/>
    </source>
</evidence>
<gene>
    <name evidence="11" type="ORF">Zmor_014209</name>
</gene>
<keyword evidence="7 10" id="KW-0472">Membrane</keyword>
<evidence type="ECO:0000256" key="4">
    <source>
        <dbReference type="ARBA" id="ARBA00022692"/>
    </source>
</evidence>
<evidence type="ECO:0000256" key="10">
    <source>
        <dbReference type="SAM" id="Phobius"/>
    </source>
</evidence>
<dbReference type="GO" id="GO:0005549">
    <property type="term" value="F:odorant binding"/>
    <property type="evidence" value="ECO:0007669"/>
    <property type="project" value="InterPro"/>
</dbReference>
<keyword evidence="9" id="KW-0807">Transducer</keyword>
<sequence>MSVIDLWAVDSADEDTKTRILKESKFLNTFVFLNSAMGLIWASTMIYPNQREAEHSFPAFLFKKWFPHYSHFLGCAFNLTSFAMSFTIVAQGYQLIYGTQHVKFQMYIFNKFVEAICQDFIQSDEVGILSRPHQIEIELRLKVLIKRHQDIIRWKTTALANMKHLIVPFSFGGLLIGMSLLLGFLQITENSPAILFLRTVSFTIVAVSTFCSVITAGQTFETESENIYNTLISTNWYQWKEDNRKTLTIMLCNSINPISMRFTDSFIVNFRLGMGICKGVYSAASVFYKVK</sequence>
<organism evidence="11 12">
    <name type="scientific">Zophobas morio</name>
    <dbReference type="NCBI Taxonomy" id="2755281"/>
    <lineage>
        <taxon>Eukaryota</taxon>
        <taxon>Metazoa</taxon>
        <taxon>Ecdysozoa</taxon>
        <taxon>Arthropoda</taxon>
        <taxon>Hexapoda</taxon>
        <taxon>Insecta</taxon>
        <taxon>Pterygota</taxon>
        <taxon>Neoptera</taxon>
        <taxon>Endopterygota</taxon>
        <taxon>Coleoptera</taxon>
        <taxon>Polyphaga</taxon>
        <taxon>Cucujiformia</taxon>
        <taxon>Tenebrionidae</taxon>
        <taxon>Zophobas</taxon>
    </lineage>
</organism>
<dbReference type="PANTHER" id="PTHR21137">
    <property type="entry name" value="ODORANT RECEPTOR"/>
    <property type="match status" value="1"/>
</dbReference>
<dbReference type="Pfam" id="PF02949">
    <property type="entry name" value="7tm_6"/>
    <property type="match status" value="1"/>
</dbReference>
<feature type="transmembrane region" description="Helical" evidence="10">
    <location>
        <begin position="68"/>
        <end position="90"/>
    </location>
</feature>
<keyword evidence="2" id="KW-1003">Cell membrane</keyword>
<dbReference type="EMBL" id="JALNTZ010000004">
    <property type="protein sequence ID" value="KAJ3655066.1"/>
    <property type="molecule type" value="Genomic_DNA"/>
</dbReference>
<feature type="transmembrane region" description="Helical" evidence="10">
    <location>
        <begin position="165"/>
        <end position="187"/>
    </location>
</feature>
<keyword evidence="12" id="KW-1185">Reference proteome</keyword>
<dbReference type="GO" id="GO:0004984">
    <property type="term" value="F:olfactory receptor activity"/>
    <property type="evidence" value="ECO:0007669"/>
    <property type="project" value="InterPro"/>
</dbReference>
<evidence type="ECO:0000313" key="12">
    <source>
        <dbReference type="Proteomes" id="UP001168821"/>
    </source>
</evidence>
<keyword evidence="5" id="KW-0552">Olfaction</keyword>
<dbReference type="GO" id="GO:0005886">
    <property type="term" value="C:plasma membrane"/>
    <property type="evidence" value="ECO:0007669"/>
    <property type="project" value="UniProtKB-SubCell"/>
</dbReference>
<dbReference type="GO" id="GO:0007165">
    <property type="term" value="P:signal transduction"/>
    <property type="evidence" value="ECO:0007669"/>
    <property type="project" value="UniProtKB-KW"/>
</dbReference>
<feature type="transmembrane region" description="Helical" evidence="10">
    <location>
        <begin position="26"/>
        <end position="48"/>
    </location>
</feature>
<evidence type="ECO:0000256" key="2">
    <source>
        <dbReference type="ARBA" id="ARBA00022475"/>
    </source>
</evidence>
<protein>
    <submittedName>
        <fullName evidence="11">Uncharacterized protein</fullName>
    </submittedName>
</protein>
<accession>A0AA38IGL9</accession>